<organism evidence="1 2">
    <name type="scientific">Naganishia cerealis</name>
    <dbReference type="NCBI Taxonomy" id="610337"/>
    <lineage>
        <taxon>Eukaryota</taxon>
        <taxon>Fungi</taxon>
        <taxon>Dikarya</taxon>
        <taxon>Basidiomycota</taxon>
        <taxon>Agaricomycotina</taxon>
        <taxon>Tremellomycetes</taxon>
        <taxon>Filobasidiales</taxon>
        <taxon>Filobasidiaceae</taxon>
        <taxon>Naganishia</taxon>
    </lineage>
</organism>
<protein>
    <submittedName>
        <fullName evidence="1">Uncharacterized protein</fullName>
    </submittedName>
</protein>
<comment type="caution">
    <text evidence="1">The sequence shown here is derived from an EMBL/GenBank/DDBJ whole genome shotgun (WGS) entry which is preliminary data.</text>
</comment>
<proteinExistence type="predicted"/>
<keyword evidence="2" id="KW-1185">Reference proteome</keyword>
<sequence>MNTIQRSSTIGSFLRLPLATGASCKRQASTIAAKPTRVFSDRKAVLYQSYNHILDESPAVLLFQPNNLTMAELGAIRRAIAKIPSTSFESNATLTTVRTGILSAVVNKRRAKSKSAKALSSLLSGPLALITCPNFSPTHVGKILQAINKALHQRPPVSTQGSFPVNSRMMLLGGIFEGDSVVSAQQVADIAKLPEMSTLHAQLVGLLESSGSQLVGTLQSAAGGSLVRTLQGLENDLKEAK</sequence>
<evidence type="ECO:0000313" key="2">
    <source>
        <dbReference type="Proteomes" id="UP001241377"/>
    </source>
</evidence>
<gene>
    <name evidence="1" type="ORF">QFC19_001165</name>
</gene>
<name>A0ACC2WIZ7_9TREE</name>
<dbReference type="Proteomes" id="UP001241377">
    <property type="component" value="Unassembled WGS sequence"/>
</dbReference>
<dbReference type="EMBL" id="JASBWR010000008">
    <property type="protein sequence ID" value="KAJ9111396.1"/>
    <property type="molecule type" value="Genomic_DNA"/>
</dbReference>
<evidence type="ECO:0000313" key="1">
    <source>
        <dbReference type="EMBL" id="KAJ9111396.1"/>
    </source>
</evidence>
<reference evidence="1" key="1">
    <citation type="submission" date="2023-04" db="EMBL/GenBank/DDBJ databases">
        <title>Draft Genome sequencing of Naganishia species isolated from polar environments using Oxford Nanopore Technology.</title>
        <authorList>
            <person name="Leo P."/>
            <person name="Venkateswaran K."/>
        </authorList>
    </citation>
    <scope>NUCLEOTIDE SEQUENCE</scope>
    <source>
        <strain evidence="1">MNA-CCFEE 5261</strain>
    </source>
</reference>
<accession>A0ACC2WIZ7</accession>